<organism evidence="9 10">
    <name type="scientific">Malassezia furfur</name>
    <name type="common">Pityriasis versicolor infection agent</name>
    <name type="synonym">Pityrosporum furfur</name>
    <dbReference type="NCBI Taxonomy" id="55194"/>
    <lineage>
        <taxon>Eukaryota</taxon>
        <taxon>Fungi</taxon>
        <taxon>Dikarya</taxon>
        <taxon>Basidiomycota</taxon>
        <taxon>Ustilaginomycotina</taxon>
        <taxon>Malasseziomycetes</taxon>
        <taxon>Malasseziales</taxon>
        <taxon>Malasseziaceae</taxon>
        <taxon>Malassezia</taxon>
    </lineage>
</organism>
<proteinExistence type="inferred from homology"/>
<keyword evidence="3 7" id="KW-0812">Transmembrane</keyword>
<name>A0ABY8EPM5_MALFU</name>
<accession>A0ABY8EPM5</accession>
<dbReference type="InterPro" id="IPR051987">
    <property type="entry name" value="Sigma-2_receptor-like"/>
</dbReference>
<keyword evidence="10" id="KW-1185">Reference proteome</keyword>
<dbReference type="Proteomes" id="UP000818624">
    <property type="component" value="Chromosome 2"/>
</dbReference>
<feature type="transmembrane region" description="Helical" evidence="7">
    <location>
        <begin position="107"/>
        <end position="131"/>
    </location>
</feature>
<dbReference type="PANTHER" id="PTHR31204:SF1">
    <property type="entry name" value="SIGMA INTRACELLULAR RECEPTOR 2"/>
    <property type="match status" value="1"/>
</dbReference>
<dbReference type="PIRSF" id="PIRSF031032">
    <property type="entry name" value="TMP_97_prd"/>
    <property type="match status" value="1"/>
</dbReference>
<dbReference type="PROSITE" id="PS51751">
    <property type="entry name" value="EXPERA"/>
    <property type="match status" value="1"/>
</dbReference>
<evidence type="ECO:0000256" key="7">
    <source>
        <dbReference type="PIRNR" id="PIRNR031032"/>
    </source>
</evidence>
<protein>
    <recommendedName>
        <fullName evidence="7">Efficient mitochondria targeting-associated protein 19</fullName>
    </recommendedName>
</protein>
<evidence type="ECO:0000313" key="10">
    <source>
        <dbReference type="Proteomes" id="UP000818624"/>
    </source>
</evidence>
<dbReference type="EMBL" id="CP046235">
    <property type="protein sequence ID" value="WFD47546.1"/>
    <property type="molecule type" value="Genomic_DNA"/>
</dbReference>
<evidence type="ECO:0000256" key="5">
    <source>
        <dbReference type="ARBA" id="ARBA00022989"/>
    </source>
</evidence>
<evidence type="ECO:0000256" key="1">
    <source>
        <dbReference type="ARBA" id="ARBA00004477"/>
    </source>
</evidence>
<evidence type="ECO:0000313" key="9">
    <source>
        <dbReference type="EMBL" id="WFD47546.1"/>
    </source>
</evidence>
<dbReference type="InterPro" id="IPR016964">
    <property type="entry name" value="Sigma2_recept"/>
</dbReference>
<keyword evidence="5 7" id="KW-1133">Transmembrane helix</keyword>
<comment type="similarity">
    <text evidence="2">Belongs to the TMEM97/sigma-2 receptor family.</text>
</comment>
<evidence type="ECO:0000256" key="3">
    <source>
        <dbReference type="ARBA" id="ARBA00022692"/>
    </source>
</evidence>
<dbReference type="InterPro" id="IPR033118">
    <property type="entry name" value="EXPERA"/>
</dbReference>
<feature type="domain" description="EXPERA" evidence="8">
    <location>
        <begin position="18"/>
        <end position="161"/>
    </location>
</feature>
<evidence type="ECO:0000256" key="2">
    <source>
        <dbReference type="ARBA" id="ARBA00009096"/>
    </source>
</evidence>
<evidence type="ECO:0000259" key="8">
    <source>
        <dbReference type="PROSITE" id="PS51751"/>
    </source>
</evidence>
<comment type="subcellular location">
    <subcellularLocation>
        <location evidence="1">Endoplasmic reticulum membrane</location>
        <topology evidence="1">Multi-pass membrane protein</topology>
    </subcellularLocation>
</comment>
<dbReference type="Pfam" id="PF05241">
    <property type="entry name" value="EBP"/>
    <property type="match status" value="1"/>
</dbReference>
<keyword evidence="4 7" id="KW-0256">Endoplasmic reticulum</keyword>
<keyword evidence="6 7" id="KW-0472">Membrane</keyword>
<feature type="transmembrane region" description="Helical" evidence="7">
    <location>
        <begin position="143"/>
        <end position="162"/>
    </location>
</feature>
<dbReference type="PANTHER" id="PTHR31204">
    <property type="entry name" value="SIGMA INTRACELLULAR RECEPTOR 2"/>
    <property type="match status" value="1"/>
</dbReference>
<feature type="transmembrane region" description="Helical" evidence="7">
    <location>
        <begin position="76"/>
        <end position="100"/>
    </location>
</feature>
<evidence type="ECO:0000256" key="6">
    <source>
        <dbReference type="ARBA" id="ARBA00023136"/>
    </source>
</evidence>
<gene>
    <name evidence="9" type="ORF">GLX27_002198</name>
</gene>
<sequence>MTAVARAQAVVPLHKRYVDLIFFVYFAFHLLASALVDIQGLVPSNYVPAVLRDVLQDYLEKSADPLIPSTWLPNYIWFRMSLLSEFVIQVPAFLLGMYALWHDDRRIYPLLVVYGAIASFTTLQCIATVIMGTERASLTDANLAFLLQNYIPFLLIPAWIMVDMVCRIMRILGPAAHTKAE</sequence>
<feature type="transmembrane region" description="Helical" evidence="7">
    <location>
        <begin position="20"/>
        <end position="42"/>
    </location>
</feature>
<evidence type="ECO:0000256" key="4">
    <source>
        <dbReference type="ARBA" id="ARBA00022824"/>
    </source>
</evidence>
<reference evidence="9 10" key="1">
    <citation type="journal article" date="2020" name="Elife">
        <title>Loss of centromere function drives karyotype evolution in closely related Malassezia species.</title>
        <authorList>
            <person name="Sankaranarayanan S.R."/>
            <person name="Ianiri G."/>
            <person name="Coelho M.A."/>
            <person name="Reza M.H."/>
            <person name="Thimmappa B.C."/>
            <person name="Ganguly P."/>
            <person name="Vadnala R.N."/>
            <person name="Sun S."/>
            <person name="Siddharthan R."/>
            <person name="Tellgren-Roth C."/>
            <person name="Dawson T.L."/>
            <person name="Heitman J."/>
            <person name="Sanyal K."/>
        </authorList>
    </citation>
    <scope>NUCLEOTIDE SEQUENCE [LARGE SCALE GENOMIC DNA]</scope>
    <source>
        <strain evidence="9">CBS14141</strain>
    </source>
</reference>